<comment type="subcellular location">
    <subcellularLocation>
        <location evidence="1">Membrane</location>
        <topology evidence="1">Multi-pass membrane protein</topology>
    </subcellularLocation>
</comment>
<evidence type="ECO:0000313" key="6">
    <source>
        <dbReference type="Proteomes" id="UP001280581"/>
    </source>
</evidence>
<evidence type="ECO:0000313" key="5">
    <source>
        <dbReference type="EMBL" id="KAK3207270.1"/>
    </source>
</evidence>
<keyword evidence="4" id="KW-1133">Transmembrane helix</keyword>
<feature type="transmembrane region" description="Helical" evidence="4">
    <location>
        <begin position="474"/>
        <end position="494"/>
    </location>
</feature>
<dbReference type="Gene3D" id="1.20.1250.20">
    <property type="entry name" value="MFS general substrate transporter like domains"/>
    <property type="match status" value="2"/>
</dbReference>
<dbReference type="AlphaFoldDB" id="A0AAN6LXX3"/>
<feature type="transmembrane region" description="Helical" evidence="4">
    <location>
        <begin position="188"/>
        <end position="209"/>
    </location>
</feature>
<comment type="caution">
    <text evidence="5">The sequence shown here is derived from an EMBL/GenBank/DDBJ whole genome shotgun (WGS) entry which is preliminary data.</text>
</comment>
<evidence type="ECO:0000256" key="2">
    <source>
        <dbReference type="ARBA" id="ARBA00006727"/>
    </source>
</evidence>
<organism evidence="5 6">
    <name type="scientific">Pseudopithomyces chartarum</name>
    <dbReference type="NCBI Taxonomy" id="1892770"/>
    <lineage>
        <taxon>Eukaryota</taxon>
        <taxon>Fungi</taxon>
        <taxon>Dikarya</taxon>
        <taxon>Ascomycota</taxon>
        <taxon>Pezizomycotina</taxon>
        <taxon>Dothideomycetes</taxon>
        <taxon>Pleosporomycetidae</taxon>
        <taxon>Pleosporales</taxon>
        <taxon>Massarineae</taxon>
        <taxon>Didymosphaeriaceae</taxon>
        <taxon>Pseudopithomyces</taxon>
    </lineage>
</organism>
<dbReference type="Pfam" id="PF07690">
    <property type="entry name" value="MFS_1"/>
    <property type="match status" value="1"/>
</dbReference>
<feature type="transmembrane region" description="Helical" evidence="4">
    <location>
        <begin position="394"/>
        <end position="420"/>
    </location>
</feature>
<dbReference type="InterPro" id="IPR050327">
    <property type="entry name" value="Proton-linked_MCT"/>
</dbReference>
<evidence type="ECO:0000256" key="4">
    <source>
        <dbReference type="SAM" id="Phobius"/>
    </source>
</evidence>
<dbReference type="GO" id="GO:0016020">
    <property type="term" value="C:membrane"/>
    <property type="evidence" value="ECO:0007669"/>
    <property type="project" value="UniProtKB-SubCell"/>
</dbReference>
<dbReference type="EMBL" id="WVTA01000009">
    <property type="protein sequence ID" value="KAK3207270.1"/>
    <property type="molecule type" value="Genomic_DNA"/>
</dbReference>
<dbReference type="PANTHER" id="PTHR11360:SF234">
    <property type="entry name" value="MFS-TYPE TRANSPORTER DBAD-RELATED"/>
    <property type="match status" value="1"/>
</dbReference>
<feature type="transmembrane region" description="Helical" evidence="4">
    <location>
        <begin position="95"/>
        <end position="117"/>
    </location>
</feature>
<keyword evidence="4" id="KW-0472">Membrane</keyword>
<dbReference type="InterPro" id="IPR011701">
    <property type="entry name" value="MFS"/>
</dbReference>
<feature type="transmembrane region" description="Helical" evidence="4">
    <location>
        <begin position="270"/>
        <end position="290"/>
    </location>
</feature>
<evidence type="ECO:0000256" key="3">
    <source>
        <dbReference type="SAM" id="MobiDB-lite"/>
    </source>
</evidence>
<dbReference type="PANTHER" id="PTHR11360">
    <property type="entry name" value="MONOCARBOXYLATE TRANSPORTER"/>
    <property type="match status" value="1"/>
</dbReference>
<comment type="similarity">
    <text evidence="2">Belongs to the major facilitator superfamily. Monocarboxylate porter (TC 2.A.1.13) family.</text>
</comment>
<feature type="compositionally biased region" description="Basic and acidic residues" evidence="3">
    <location>
        <begin position="1"/>
        <end position="17"/>
    </location>
</feature>
<feature type="transmembrane region" description="Helical" evidence="4">
    <location>
        <begin position="340"/>
        <end position="360"/>
    </location>
</feature>
<feature type="transmembrane region" description="Helical" evidence="4">
    <location>
        <begin position="440"/>
        <end position="462"/>
    </location>
</feature>
<feature type="transmembrane region" description="Helical" evidence="4">
    <location>
        <begin position="221"/>
        <end position="240"/>
    </location>
</feature>
<proteinExistence type="inferred from homology"/>
<feature type="transmembrane region" description="Helical" evidence="4">
    <location>
        <begin position="55"/>
        <end position="75"/>
    </location>
</feature>
<dbReference type="GO" id="GO:0022857">
    <property type="term" value="F:transmembrane transporter activity"/>
    <property type="evidence" value="ECO:0007669"/>
    <property type="project" value="InterPro"/>
</dbReference>
<dbReference type="SUPFAM" id="SSF103473">
    <property type="entry name" value="MFS general substrate transporter"/>
    <property type="match status" value="1"/>
</dbReference>
<dbReference type="InterPro" id="IPR036259">
    <property type="entry name" value="MFS_trans_sf"/>
</dbReference>
<feature type="transmembrane region" description="Helical" evidence="4">
    <location>
        <begin position="124"/>
        <end position="144"/>
    </location>
</feature>
<gene>
    <name evidence="5" type="ORF">GRF29_103g389787</name>
</gene>
<evidence type="ECO:0008006" key="7">
    <source>
        <dbReference type="Google" id="ProtNLM"/>
    </source>
</evidence>
<keyword evidence="6" id="KW-1185">Reference proteome</keyword>
<keyword evidence="4" id="KW-0812">Transmembrane</keyword>
<sequence>MVQRTSEQESQKERPDISPHSSFASQETASVENCSMTSSLEVALEPKWPRTWRAYTCWLGCFFLMFNSWGLVNAYGTFSSYYVGNSLRDSDQLRLNLIGSTQSFLVLLFSAPVGKLLDAGHFRYVVLTGSILVPFGLFMLSIAHPTGDGPANFGSIWATQGLVVGLGMACFFVSSSQIASTWFPRHKSLAVGVVACGASVAGVIYPAMIRWLIEELGFNNAVRGVAGLAGATCLFSLLFATPNPAHVHPKSQSYGKLSTWIDKDALSNKAFCWFTAAVAWLFLGFYPVFFNLEEVRIVILAVWTVTDFYQWAAVNGLGTRGGRQVPVHASTPTNAPMQTYYMLMIMNGASTVGRLAFACVGDKLGALNMHIGTQIVCSLLIYILWTLAGSTSAAIAFCVFFGAFSGSVIGLPPASIANILKCTYTHPSNVHLSHSKLGQWTGMMYSTAAIPALIGPLIAGHLVTEYSNYLTVQLWSAVSLTLSAVCMIIARWYLPCDDGAHCLTHIWRFFGKHDKADAAEKRRPSRETVDTTLSRSATRVNSEAVSRQISKEKFENMENAPEPVMLAPERIV</sequence>
<feature type="region of interest" description="Disordered" evidence="3">
    <location>
        <begin position="1"/>
        <end position="23"/>
    </location>
</feature>
<dbReference type="Proteomes" id="UP001280581">
    <property type="component" value="Unassembled WGS sequence"/>
</dbReference>
<accession>A0AAN6LXX3</accession>
<protein>
    <recommendedName>
        <fullName evidence="7">MFS general substrate transporter</fullName>
    </recommendedName>
</protein>
<feature type="transmembrane region" description="Helical" evidence="4">
    <location>
        <begin position="367"/>
        <end position="388"/>
    </location>
</feature>
<feature type="transmembrane region" description="Helical" evidence="4">
    <location>
        <begin position="156"/>
        <end position="176"/>
    </location>
</feature>
<reference evidence="5 6" key="1">
    <citation type="submission" date="2021-02" db="EMBL/GenBank/DDBJ databases">
        <title>Genome assembly of Pseudopithomyces chartarum.</title>
        <authorList>
            <person name="Jauregui R."/>
            <person name="Singh J."/>
            <person name="Voisey C."/>
        </authorList>
    </citation>
    <scope>NUCLEOTIDE SEQUENCE [LARGE SCALE GENOMIC DNA]</scope>
    <source>
        <strain evidence="5 6">AGR01</strain>
    </source>
</reference>
<name>A0AAN6LXX3_9PLEO</name>
<evidence type="ECO:0000256" key="1">
    <source>
        <dbReference type="ARBA" id="ARBA00004141"/>
    </source>
</evidence>